<evidence type="ECO:0000313" key="8">
    <source>
        <dbReference type="EMBL" id="STQ88011.1"/>
    </source>
</evidence>
<evidence type="ECO:0000313" key="10">
    <source>
        <dbReference type="Proteomes" id="UP000037997"/>
    </source>
</evidence>
<dbReference type="GO" id="GO:0046872">
    <property type="term" value="F:metal ion binding"/>
    <property type="evidence" value="ECO:0007669"/>
    <property type="project" value="UniProtKB-KW"/>
</dbReference>
<dbReference type="EMBL" id="UGJF01000001">
    <property type="protein sequence ID" value="STQ88011.1"/>
    <property type="molecule type" value="Genomic_DNA"/>
</dbReference>
<proteinExistence type="predicted"/>
<dbReference type="InterPro" id="IPR009056">
    <property type="entry name" value="Cyt_c-like_dom"/>
</dbReference>
<dbReference type="AlphaFoldDB" id="A0A0N1ELZ4"/>
<dbReference type="GO" id="GO:0009055">
    <property type="term" value="F:electron transfer activity"/>
    <property type="evidence" value="ECO:0007669"/>
    <property type="project" value="InterPro"/>
</dbReference>
<dbReference type="EMBL" id="JNOC01000015">
    <property type="protein sequence ID" value="KPH56494.1"/>
    <property type="molecule type" value="Genomic_DNA"/>
</dbReference>
<evidence type="ECO:0000313" key="11">
    <source>
        <dbReference type="Proteomes" id="UP000255269"/>
    </source>
</evidence>
<dbReference type="Proteomes" id="UP000255269">
    <property type="component" value="Unassembled WGS sequence"/>
</dbReference>
<evidence type="ECO:0000313" key="6">
    <source>
        <dbReference type="EMBL" id="KPH51452.1"/>
    </source>
</evidence>
<evidence type="ECO:0000256" key="4">
    <source>
        <dbReference type="PROSITE-ProRule" id="PRU00433"/>
    </source>
</evidence>
<dbReference type="Pfam" id="PF00034">
    <property type="entry name" value="Cytochrom_C"/>
    <property type="match status" value="1"/>
</dbReference>
<dbReference type="PROSITE" id="PS51007">
    <property type="entry name" value="CYTC"/>
    <property type="match status" value="1"/>
</dbReference>
<dbReference type="Proteomes" id="UP000037997">
    <property type="component" value="Unassembled WGS sequence"/>
</dbReference>
<dbReference type="SUPFAM" id="SSF46626">
    <property type="entry name" value="Cytochrome c"/>
    <property type="match status" value="1"/>
</dbReference>
<reference evidence="9 10" key="1">
    <citation type="submission" date="2014-06" db="EMBL/GenBank/DDBJ databases">
        <title>Helicobacter pullorum isolates in fresh chicken meat - phenotypic and genotypic features.</title>
        <authorList>
            <person name="Borges V."/>
            <person name="Santos A."/>
            <person name="Correia C.B."/>
            <person name="Saraiva M."/>
            <person name="Menard A."/>
            <person name="Vieira L."/>
            <person name="Sampaio D.A."/>
            <person name="Gomes J.P."/>
            <person name="Oleastro M."/>
        </authorList>
    </citation>
    <scope>NUCLEOTIDE SEQUENCE [LARGE SCALE GENOMIC DNA]</scope>
    <source>
        <strain evidence="7 10">229334/12</strain>
        <strain evidence="6 9">229336/12</strain>
    </source>
</reference>
<dbReference type="Gene3D" id="1.10.760.10">
    <property type="entry name" value="Cytochrome c-like domain"/>
    <property type="match status" value="1"/>
</dbReference>
<dbReference type="PATRIC" id="fig|35818.10.peg.1459"/>
<accession>A0A0N1ELZ4</accession>
<evidence type="ECO:0000313" key="7">
    <source>
        <dbReference type="EMBL" id="KPH56494.1"/>
    </source>
</evidence>
<gene>
    <name evidence="7" type="ORF">HPU229334_01905</name>
    <name evidence="6" type="ORF">HPU229336_07410</name>
    <name evidence="8" type="ORF">NCTC13156_00837</name>
</gene>
<evidence type="ECO:0000259" key="5">
    <source>
        <dbReference type="PROSITE" id="PS51007"/>
    </source>
</evidence>
<sequence>MIKKMLISTILSLSILNANECVCFELKGEFGEEIKAILKKYSKNLGSKDIQVVREDADLTIQERSFLESLIGTGEVAPSAKQANLENGKKLYDRDCASCHGEKGEISVAKKSPINTWSAQNIADEIKSYQDQSFQGQSRFVKNQIATRYTKKDMEDVGAYVESLK</sequence>
<keyword evidence="3 4" id="KW-0408">Iron</keyword>
<name>A0A0N1ELZ4_9HELI</name>
<dbReference type="STRING" id="35818.HPU229336_07410"/>
<dbReference type="RefSeq" id="WP_040499525.1">
    <property type="nucleotide sequence ID" value="NZ_CABKNZ010000044.1"/>
</dbReference>
<keyword evidence="1 4" id="KW-0349">Heme</keyword>
<evidence type="ECO:0000256" key="2">
    <source>
        <dbReference type="ARBA" id="ARBA00022723"/>
    </source>
</evidence>
<reference evidence="8 11" key="2">
    <citation type="submission" date="2018-06" db="EMBL/GenBank/DDBJ databases">
        <authorList>
            <consortium name="Pathogen Informatics"/>
            <person name="Doyle S."/>
        </authorList>
    </citation>
    <scope>NUCLEOTIDE SEQUENCE [LARGE SCALE GENOMIC DNA]</scope>
    <source>
        <strain evidence="8 11">NCTC13156</strain>
    </source>
</reference>
<evidence type="ECO:0000313" key="9">
    <source>
        <dbReference type="Proteomes" id="UP000037800"/>
    </source>
</evidence>
<dbReference type="OrthoDB" id="5373067at2"/>
<evidence type="ECO:0000256" key="3">
    <source>
        <dbReference type="ARBA" id="ARBA00023004"/>
    </source>
</evidence>
<dbReference type="GeneID" id="93196905"/>
<dbReference type="InterPro" id="IPR036909">
    <property type="entry name" value="Cyt_c-like_dom_sf"/>
</dbReference>
<dbReference type="Proteomes" id="UP000037800">
    <property type="component" value="Unassembled WGS sequence"/>
</dbReference>
<evidence type="ECO:0000256" key="1">
    <source>
        <dbReference type="ARBA" id="ARBA00022617"/>
    </source>
</evidence>
<protein>
    <submittedName>
        <fullName evidence="8">Cytochrome c</fullName>
    </submittedName>
</protein>
<organism evidence="7 10">
    <name type="scientific">Helicobacter pullorum</name>
    <dbReference type="NCBI Taxonomy" id="35818"/>
    <lineage>
        <taxon>Bacteria</taxon>
        <taxon>Pseudomonadati</taxon>
        <taxon>Campylobacterota</taxon>
        <taxon>Epsilonproteobacteria</taxon>
        <taxon>Campylobacterales</taxon>
        <taxon>Helicobacteraceae</taxon>
        <taxon>Helicobacter</taxon>
    </lineage>
</organism>
<keyword evidence="2 4" id="KW-0479">Metal-binding</keyword>
<dbReference type="GO" id="GO:0020037">
    <property type="term" value="F:heme binding"/>
    <property type="evidence" value="ECO:0007669"/>
    <property type="project" value="InterPro"/>
</dbReference>
<dbReference type="EMBL" id="JNUR01000005">
    <property type="protein sequence ID" value="KPH51452.1"/>
    <property type="molecule type" value="Genomic_DNA"/>
</dbReference>
<feature type="domain" description="Cytochrome c" evidence="5">
    <location>
        <begin position="83"/>
        <end position="165"/>
    </location>
</feature>